<evidence type="ECO:0000313" key="4">
    <source>
        <dbReference type="Proteomes" id="UP001202248"/>
    </source>
</evidence>
<reference evidence="3 4" key="1">
    <citation type="submission" date="2022-02" db="EMBL/GenBank/DDBJ databases">
        <authorList>
            <person name="Min J."/>
        </authorList>
    </citation>
    <scope>NUCLEOTIDE SEQUENCE [LARGE SCALE GENOMIC DNA]</scope>
    <source>
        <strain evidence="3 4">GR10-1</strain>
    </source>
</reference>
<keyword evidence="1" id="KW-0998">Cell outer membrane</keyword>
<keyword evidence="1" id="KW-0812">Transmembrane</keyword>
<feature type="domain" description="TonB-dependent receptor plug" evidence="2">
    <location>
        <begin position="66"/>
        <end position="173"/>
    </location>
</feature>
<keyword evidence="4" id="KW-1185">Reference proteome</keyword>
<dbReference type="InterPro" id="IPR037066">
    <property type="entry name" value="Plug_dom_sf"/>
</dbReference>
<keyword evidence="3" id="KW-0675">Receptor</keyword>
<dbReference type="InterPro" id="IPR012910">
    <property type="entry name" value="Plug_dom"/>
</dbReference>
<evidence type="ECO:0000313" key="3">
    <source>
        <dbReference type="EMBL" id="MCH5598044.1"/>
    </source>
</evidence>
<comment type="similarity">
    <text evidence="1">Belongs to the TonB-dependent receptor family.</text>
</comment>
<dbReference type="InterPro" id="IPR039426">
    <property type="entry name" value="TonB-dep_rcpt-like"/>
</dbReference>
<dbReference type="InterPro" id="IPR023997">
    <property type="entry name" value="TonB-dep_OMP_SusC/RagA_CS"/>
</dbReference>
<dbReference type="Gene3D" id="2.170.130.10">
    <property type="entry name" value="TonB-dependent receptor, plug domain"/>
    <property type="match status" value="1"/>
</dbReference>
<comment type="caution">
    <text evidence="3">The sequence shown here is derived from an EMBL/GenBank/DDBJ whole genome shotgun (WGS) entry which is preliminary data.</text>
</comment>
<dbReference type="Pfam" id="PF07715">
    <property type="entry name" value="Plug"/>
    <property type="match status" value="1"/>
</dbReference>
<keyword evidence="1" id="KW-0813">Transport</keyword>
<name>A0ABS9SI59_9BACT</name>
<dbReference type="SUPFAM" id="SSF56935">
    <property type="entry name" value="Porins"/>
    <property type="match status" value="1"/>
</dbReference>
<dbReference type="RefSeq" id="WP_240827393.1">
    <property type="nucleotide sequence ID" value="NZ_JAKWBL010000001.1"/>
</dbReference>
<dbReference type="PROSITE" id="PS52016">
    <property type="entry name" value="TONB_DEPENDENT_REC_3"/>
    <property type="match status" value="1"/>
</dbReference>
<protein>
    <submittedName>
        <fullName evidence="3">TonB-dependent receptor plug domain-containing protein</fullName>
    </submittedName>
</protein>
<dbReference type="InterPro" id="IPR008969">
    <property type="entry name" value="CarboxyPept-like_regulatory"/>
</dbReference>
<evidence type="ECO:0000259" key="2">
    <source>
        <dbReference type="Pfam" id="PF07715"/>
    </source>
</evidence>
<sequence>MKAVANDEGRYSIDVPSAQTVLNFSFVGFTTQEVTINGRETIDVQLERSAQSLDDVVVIGYGTAKKSDLTGAVARVDMQQFSKLANVSAIQSLRGVTPGLNVGATTRPGQNPDIGIRGTNSLSGADAQPLIVVDGSIYRGSLTDLNPTDIASIDILKDASSAAIYGSQASNGVMLITTKKGGIGSVKPTVNYTGSYTIQRPTSLLVPMESDEYTEFFKDVTWRFSRMGPDSLQANPNYNITQHFKSEDIVRGFNEGQNNDWWGGLTRTASNQNHSISIRGKSNDLNYFISGGYTGVKGFVINDDYKRYNYRINADAKINNWLNLGIESFFTSSDYSGASPSVNNAFLLQPFAPIYTPEGIFKLLREEALILIPIWIYKLITWKKPQTW</sequence>
<dbReference type="SUPFAM" id="SSF49464">
    <property type="entry name" value="Carboxypeptidase regulatory domain-like"/>
    <property type="match status" value="1"/>
</dbReference>
<gene>
    <name evidence="3" type="ORF">MKP09_09040</name>
</gene>
<dbReference type="NCBIfam" id="TIGR04057">
    <property type="entry name" value="SusC_RagA_signa"/>
    <property type="match status" value="1"/>
</dbReference>
<dbReference type="Proteomes" id="UP001202248">
    <property type="component" value="Unassembled WGS sequence"/>
</dbReference>
<organism evidence="3 4">
    <name type="scientific">Niabella ginsengisoli</name>
    <dbReference type="NCBI Taxonomy" id="522298"/>
    <lineage>
        <taxon>Bacteria</taxon>
        <taxon>Pseudomonadati</taxon>
        <taxon>Bacteroidota</taxon>
        <taxon>Chitinophagia</taxon>
        <taxon>Chitinophagales</taxon>
        <taxon>Chitinophagaceae</taxon>
        <taxon>Niabella</taxon>
    </lineage>
</organism>
<dbReference type="EMBL" id="JAKWBL010000001">
    <property type="protein sequence ID" value="MCH5598044.1"/>
    <property type="molecule type" value="Genomic_DNA"/>
</dbReference>
<comment type="subcellular location">
    <subcellularLocation>
        <location evidence="1">Cell outer membrane</location>
        <topology evidence="1">Multi-pass membrane protein</topology>
    </subcellularLocation>
</comment>
<proteinExistence type="inferred from homology"/>
<dbReference type="Pfam" id="PF13715">
    <property type="entry name" value="CarbopepD_reg_2"/>
    <property type="match status" value="1"/>
</dbReference>
<accession>A0ABS9SI59</accession>
<evidence type="ECO:0000256" key="1">
    <source>
        <dbReference type="PROSITE-ProRule" id="PRU01360"/>
    </source>
</evidence>
<keyword evidence="1" id="KW-0472">Membrane</keyword>
<keyword evidence="1" id="KW-1134">Transmembrane beta strand</keyword>